<dbReference type="InterPro" id="IPR023027">
    <property type="entry name" value="Mannitol_DH_CS"/>
</dbReference>
<dbReference type="InterPro" id="IPR036291">
    <property type="entry name" value="NAD(P)-bd_dom_sf"/>
</dbReference>
<gene>
    <name evidence="9" type="ORF">BJ988_000823</name>
</gene>
<dbReference type="RefSeq" id="WP_179656843.1">
    <property type="nucleotide sequence ID" value="NZ_JACBZR010000001.1"/>
</dbReference>
<dbReference type="Gene3D" id="1.10.1040.10">
    <property type="entry name" value="N-(1-d-carboxylethyl)-l-norvaline Dehydrogenase, domain 2"/>
    <property type="match status" value="1"/>
</dbReference>
<protein>
    <recommendedName>
        <fullName evidence="2">Mannitol-1-phosphate 5-dehydrogenase</fullName>
        <ecNumber evidence="1">1.1.1.17</ecNumber>
    </recommendedName>
</protein>
<dbReference type="Proteomes" id="UP000564496">
    <property type="component" value="Unassembled WGS sequence"/>
</dbReference>
<evidence type="ECO:0000256" key="2">
    <source>
        <dbReference type="ARBA" id="ARBA00016219"/>
    </source>
</evidence>
<dbReference type="InterPro" id="IPR013328">
    <property type="entry name" value="6PGD_dom2"/>
</dbReference>
<feature type="domain" description="Mannitol dehydrogenase C-terminal" evidence="8">
    <location>
        <begin position="289"/>
        <end position="477"/>
    </location>
</feature>
<dbReference type="PROSITE" id="PS00974">
    <property type="entry name" value="MANNITOL_DHGENASE"/>
    <property type="match status" value="1"/>
</dbReference>
<dbReference type="InterPro" id="IPR013131">
    <property type="entry name" value="Mannitol_DH_N"/>
</dbReference>
<evidence type="ECO:0000313" key="10">
    <source>
        <dbReference type="Proteomes" id="UP000564496"/>
    </source>
</evidence>
<organism evidence="9 10">
    <name type="scientific">Nocardioides panzhihuensis</name>
    <dbReference type="NCBI Taxonomy" id="860243"/>
    <lineage>
        <taxon>Bacteria</taxon>
        <taxon>Bacillati</taxon>
        <taxon>Actinomycetota</taxon>
        <taxon>Actinomycetes</taxon>
        <taxon>Propionibacteriales</taxon>
        <taxon>Nocardioidaceae</taxon>
        <taxon>Nocardioides</taxon>
    </lineage>
</organism>
<evidence type="ECO:0000256" key="3">
    <source>
        <dbReference type="ARBA" id="ARBA00023002"/>
    </source>
</evidence>
<feature type="domain" description="Mannitol dehydrogenase N-terminal" evidence="7">
    <location>
        <begin position="31"/>
        <end position="280"/>
    </location>
</feature>
<evidence type="ECO:0000259" key="7">
    <source>
        <dbReference type="Pfam" id="PF01232"/>
    </source>
</evidence>
<accession>A0A7Z0IQW2</accession>
<dbReference type="AlphaFoldDB" id="A0A7Z0IQW2"/>
<proteinExistence type="inferred from homology"/>
<evidence type="ECO:0000259" key="8">
    <source>
        <dbReference type="Pfam" id="PF08125"/>
    </source>
</evidence>
<evidence type="ECO:0000256" key="6">
    <source>
        <dbReference type="ARBA" id="ARBA00061451"/>
    </source>
</evidence>
<dbReference type="GO" id="GO:0008926">
    <property type="term" value="F:mannitol-1-phosphate 5-dehydrogenase activity"/>
    <property type="evidence" value="ECO:0007669"/>
    <property type="project" value="UniProtKB-EC"/>
</dbReference>
<dbReference type="GO" id="GO:0019594">
    <property type="term" value="P:mannitol metabolic process"/>
    <property type="evidence" value="ECO:0007669"/>
    <property type="project" value="InterPro"/>
</dbReference>
<comment type="catalytic activity">
    <reaction evidence="5">
        <text>D-mannitol 1-phosphate + NAD(+) = beta-D-fructose 6-phosphate + NADH + H(+)</text>
        <dbReference type="Rhea" id="RHEA:19661"/>
        <dbReference type="ChEBI" id="CHEBI:15378"/>
        <dbReference type="ChEBI" id="CHEBI:57540"/>
        <dbReference type="ChEBI" id="CHEBI:57634"/>
        <dbReference type="ChEBI" id="CHEBI:57945"/>
        <dbReference type="ChEBI" id="CHEBI:61381"/>
        <dbReference type="EC" id="1.1.1.17"/>
    </reaction>
</comment>
<comment type="caution">
    <text evidence="9">The sequence shown here is derived from an EMBL/GenBank/DDBJ whole genome shotgun (WGS) entry which is preliminary data.</text>
</comment>
<keyword evidence="10" id="KW-1185">Reference proteome</keyword>
<evidence type="ECO:0000256" key="5">
    <source>
        <dbReference type="ARBA" id="ARBA00048615"/>
    </source>
</evidence>
<dbReference type="PANTHER" id="PTHR43362">
    <property type="entry name" value="MANNITOL DEHYDROGENASE DSF1-RELATED"/>
    <property type="match status" value="1"/>
</dbReference>
<dbReference type="SUPFAM" id="SSF51735">
    <property type="entry name" value="NAD(P)-binding Rossmann-fold domains"/>
    <property type="match status" value="1"/>
</dbReference>
<keyword evidence="3 9" id="KW-0560">Oxidoreductase</keyword>
<dbReference type="InterPro" id="IPR008927">
    <property type="entry name" value="6-PGluconate_DH-like_C_sf"/>
</dbReference>
<sequence>MTEARLTTARLGELSAAVAVPAYDRTAVTPGIVHLGVGGFHRAHQARYVDDLLASGVSDWGIVGVGLMPQDVRMRDALAAQDNLYTLLERAPDGDVHGRVIGSIIDYLFAPDSPEAVLALLTDPRIRIVSLTITEGGYHVNQATGGFDASDPAIQADLQPEAAPTTAFGYVVEALARRRAAGVAPFTVMSCDNIAGNGEVARAMLSAFASLRDPDLGDWIESEVAFPSSMVDRITPATTDADIEEVGWRFGIQDAWPVVSEPFSQWVLEDHFPQGRPPFEQAGVEMVPDVEPYELMKLRLLNASHQALCYLGYLSGYRYAHDVCSDPLFVDFLLGYMSQEATPTLPEVPGLDLAAYQRELISRFANPHIRDTLARLCAESSDRIPKWLVPVVSAQLASGGSVRRSALVVASWARYAEGVDEQGAPIDIVDRRRSEVMGRAIAQREDPLAFLRDPDLFGDLVDQPGFTEPYAEALASLHAVGARKTLEAWEV</sequence>
<dbReference type="EC" id="1.1.1.17" evidence="1"/>
<dbReference type="InterPro" id="IPR000669">
    <property type="entry name" value="Mannitol_DH"/>
</dbReference>
<dbReference type="InterPro" id="IPR013118">
    <property type="entry name" value="Mannitol_DH_C"/>
</dbReference>
<dbReference type="PANTHER" id="PTHR43362:SF1">
    <property type="entry name" value="MANNITOL DEHYDROGENASE 2-RELATED"/>
    <property type="match status" value="1"/>
</dbReference>
<comment type="similarity">
    <text evidence="6">Belongs to the mannitol dehydrogenase family. UxuB subfamily.</text>
</comment>
<dbReference type="SUPFAM" id="SSF48179">
    <property type="entry name" value="6-phosphogluconate dehydrogenase C-terminal domain-like"/>
    <property type="match status" value="1"/>
</dbReference>
<reference evidence="9 10" key="1">
    <citation type="submission" date="2020-07" db="EMBL/GenBank/DDBJ databases">
        <title>Sequencing the genomes of 1000 actinobacteria strains.</title>
        <authorList>
            <person name="Klenk H.-P."/>
        </authorList>
    </citation>
    <scope>NUCLEOTIDE SEQUENCE [LARGE SCALE GENOMIC DNA]</scope>
    <source>
        <strain evidence="9 10">DSM 26487</strain>
    </source>
</reference>
<dbReference type="Pfam" id="PF01232">
    <property type="entry name" value="Mannitol_dh"/>
    <property type="match status" value="1"/>
</dbReference>
<dbReference type="Pfam" id="PF08125">
    <property type="entry name" value="Mannitol_dh_C"/>
    <property type="match status" value="1"/>
</dbReference>
<dbReference type="EMBL" id="JACBZR010000001">
    <property type="protein sequence ID" value="NYI76175.1"/>
    <property type="molecule type" value="Genomic_DNA"/>
</dbReference>
<keyword evidence="4" id="KW-0520">NAD</keyword>
<evidence type="ECO:0000256" key="4">
    <source>
        <dbReference type="ARBA" id="ARBA00023027"/>
    </source>
</evidence>
<evidence type="ECO:0000313" key="9">
    <source>
        <dbReference type="EMBL" id="NYI76175.1"/>
    </source>
</evidence>
<evidence type="ECO:0000256" key="1">
    <source>
        <dbReference type="ARBA" id="ARBA00012939"/>
    </source>
</evidence>
<name>A0A7Z0IQW2_9ACTN</name>
<dbReference type="Gene3D" id="3.40.50.720">
    <property type="entry name" value="NAD(P)-binding Rossmann-like Domain"/>
    <property type="match status" value="1"/>
</dbReference>
<dbReference type="FunFam" id="3.40.50.720:FF:000129">
    <property type="entry name" value="D-mannonate oxidoreductase"/>
    <property type="match status" value="1"/>
</dbReference>
<dbReference type="PRINTS" id="PR00084">
    <property type="entry name" value="MTLDHDRGNASE"/>
</dbReference>
<dbReference type="InterPro" id="IPR050988">
    <property type="entry name" value="Mannitol_DH/Oxidoreductase"/>
</dbReference>